<dbReference type="Proteomes" id="UP000704762">
    <property type="component" value="Unassembled WGS sequence"/>
</dbReference>
<dbReference type="SFLD" id="SFLDS00029">
    <property type="entry name" value="Radical_SAM"/>
    <property type="match status" value="1"/>
</dbReference>
<keyword evidence="5" id="KW-0411">Iron-sulfur</keyword>
<dbReference type="InterPro" id="IPR058240">
    <property type="entry name" value="rSAM_sf"/>
</dbReference>
<dbReference type="PANTHER" id="PTHR13932">
    <property type="entry name" value="COPROPORPHYRINIGEN III OXIDASE"/>
    <property type="match status" value="1"/>
</dbReference>
<keyword evidence="7" id="KW-0560">Oxidoreductase</keyword>
<evidence type="ECO:0000256" key="5">
    <source>
        <dbReference type="ARBA" id="ARBA00023014"/>
    </source>
</evidence>
<dbReference type="PROSITE" id="PS51918">
    <property type="entry name" value="RADICAL_SAM"/>
    <property type="match status" value="1"/>
</dbReference>
<dbReference type="PANTHER" id="PTHR13932:SF5">
    <property type="entry name" value="RADICAL S-ADENOSYL METHIONINE DOMAIN-CONTAINING PROTEIN 1, MITOCHONDRIAL"/>
    <property type="match status" value="1"/>
</dbReference>
<evidence type="ECO:0000313" key="8">
    <source>
        <dbReference type="Proteomes" id="UP000704762"/>
    </source>
</evidence>
<dbReference type="GO" id="GO:0051989">
    <property type="term" value="F:coproporphyrinogen dehydrogenase activity"/>
    <property type="evidence" value="ECO:0007669"/>
    <property type="project" value="UniProtKB-EC"/>
</dbReference>
<dbReference type="SMART" id="SM00729">
    <property type="entry name" value="Elp3"/>
    <property type="match status" value="1"/>
</dbReference>
<dbReference type="SFLD" id="SFLDG01065">
    <property type="entry name" value="anaerobic_coproporphyrinogen-I"/>
    <property type="match status" value="1"/>
</dbReference>
<dbReference type="CDD" id="cd01335">
    <property type="entry name" value="Radical_SAM"/>
    <property type="match status" value="1"/>
</dbReference>
<protein>
    <recommendedName>
        <fullName evidence="1">Heme chaperone HemW</fullName>
    </recommendedName>
</protein>
<name>A0ABS2RMW5_9ACTN</name>
<evidence type="ECO:0000256" key="1">
    <source>
        <dbReference type="ARBA" id="ARBA00017228"/>
    </source>
</evidence>
<evidence type="ECO:0000256" key="4">
    <source>
        <dbReference type="ARBA" id="ARBA00023004"/>
    </source>
</evidence>
<evidence type="ECO:0000313" key="7">
    <source>
        <dbReference type="EMBL" id="MBM7800063.1"/>
    </source>
</evidence>
<dbReference type="RefSeq" id="WP_204919227.1">
    <property type="nucleotide sequence ID" value="NZ_BAAAQP010000003.1"/>
</dbReference>
<dbReference type="Pfam" id="PF04055">
    <property type="entry name" value="Radical_SAM"/>
    <property type="match status" value="1"/>
</dbReference>
<organism evidence="7 8">
    <name type="scientific">Microlunatus panaciterrae</name>
    <dbReference type="NCBI Taxonomy" id="400768"/>
    <lineage>
        <taxon>Bacteria</taxon>
        <taxon>Bacillati</taxon>
        <taxon>Actinomycetota</taxon>
        <taxon>Actinomycetes</taxon>
        <taxon>Propionibacteriales</taxon>
        <taxon>Propionibacteriaceae</taxon>
        <taxon>Microlunatus</taxon>
    </lineage>
</organism>
<evidence type="ECO:0000256" key="3">
    <source>
        <dbReference type="ARBA" id="ARBA00022723"/>
    </source>
</evidence>
<gene>
    <name evidence="7" type="ORF">JOE57_002984</name>
</gene>
<dbReference type="EMBL" id="JAFBCF010000001">
    <property type="protein sequence ID" value="MBM7800063.1"/>
    <property type="molecule type" value="Genomic_DNA"/>
</dbReference>
<comment type="caution">
    <text evidence="7">The sequence shown here is derived from an EMBL/GenBank/DDBJ whole genome shotgun (WGS) entry which is preliminary data.</text>
</comment>
<accession>A0ABS2RMW5</accession>
<evidence type="ECO:0000256" key="2">
    <source>
        <dbReference type="ARBA" id="ARBA00022691"/>
    </source>
</evidence>
<dbReference type="InterPro" id="IPR013785">
    <property type="entry name" value="Aldolase_TIM"/>
</dbReference>
<reference evidence="7 8" key="1">
    <citation type="submission" date="2021-01" db="EMBL/GenBank/DDBJ databases">
        <title>Sequencing the genomes of 1000 actinobacteria strains.</title>
        <authorList>
            <person name="Klenk H.-P."/>
        </authorList>
    </citation>
    <scope>NUCLEOTIDE SEQUENCE [LARGE SCALE GENOMIC DNA]</scope>
    <source>
        <strain evidence="7 8">DSM 18662</strain>
    </source>
</reference>
<feature type="domain" description="Radical SAM core" evidence="6">
    <location>
        <begin position="19"/>
        <end position="246"/>
    </location>
</feature>
<keyword evidence="4" id="KW-0408">Iron</keyword>
<keyword evidence="8" id="KW-1185">Reference proteome</keyword>
<keyword evidence="3" id="KW-0479">Metal-binding</keyword>
<proteinExistence type="predicted"/>
<dbReference type="SUPFAM" id="SSF102114">
    <property type="entry name" value="Radical SAM enzymes"/>
    <property type="match status" value="1"/>
</dbReference>
<dbReference type="InterPro" id="IPR007197">
    <property type="entry name" value="rSAM"/>
</dbReference>
<keyword evidence="2" id="KW-0949">S-adenosyl-L-methionine</keyword>
<sequence length="430" mass="47850">MSVAESSTVAALRPAVVLDSFDGPMGAYVHVPFCERICPFCPYNKVRAEEHLAQRYFAALHREIDWYVAERGVPFTSLYIGGGTPTLYPDELAEVIRQIPVSGERAVEVLPTHGTVERLDRLAEMGITAVSIGAQSFHDGVLHQLRRPHDAAASRAAVENALGRFALVDVDLIVDVAWEDRDAFPGAFIDDVRTCFALGVDQVSTYPLMRFGFTPFGTARHDRRREHAVLAQVTELAESMGYERRSVWTFNRRGAAPYTSITRRRFLGMGAGSTSYAGGDFYVNHFGVGSYADAIEHGRLPVARWLHLGRWGGAAYDAFWQAYSGGVDVEQLRQSYGQVVAAVARAGLAPLVLAGLLRRAAGGYRLTARGFDAYHDLERWVTYQLIEPLWAEMLTEHAALPCEETRARWVTPERARSGRAWSLARRLFER</sequence>
<dbReference type="InterPro" id="IPR006638">
    <property type="entry name" value="Elp3/MiaA/NifB-like_rSAM"/>
</dbReference>
<dbReference type="Gene3D" id="3.20.20.70">
    <property type="entry name" value="Aldolase class I"/>
    <property type="match status" value="1"/>
</dbReference>
<dbReference type="InterPro" id="IPR034505">
    <property type="entry name" value="Coproporphyrinogen-III_oxidase"/>
</dbReference>
<evidence type="ECO:0000259" key="6">
    <source>
        <dbReference type="PROSITE" id="PS51918"/>
    </source>
</evidence>